<dbReference type="GO" id="GO:0005687">
    <property type="term" value="C:U4 snRNP"/>
    <property type="evidence" value="ECO:0007669"/>
    <property type="project" value="TreeGrafter"/>
</dbReference>
<keyword evidence="14" id="KW-1185">Reference proteome</keyword>
<dbReference type="OrthoDB" id="2020720at2759"/>
<accession>A0A1E4RWV1</accession>
<dbReference type="OMA" id="HDERIMI"/>
<dbReference type="GO" id="GO:0005682">
    <property type="term" value="C:U5 snRNP"/>
    <property type="evidence" value="ECO:0007669"/>
    <property type="project" value="TreeGrafter"/>
</dbReference>
<gene>
    <name evidence="13" type="ORF">CYBJADRAFT_27412</name>
</gene>
<comment type="subcellular location">
    <subcellularLocation>
        <location evidence="2">Cytoplasm</location>
    </subcellularLocation>
    <subcellularLocation>
        <location evidence="1">Nucleus</location>
    </subcellularLocation>
</comment>
<evidence type="ECO:0000256" key="9">
    <source>
        <dbReference type="ARBA" id="ARBA00023274"/>
    </source>
</evidence>
<dbReference type="RefSeq" id="XP_020068765.1">
    <property type="nucleotide sequence ID" value="XM_020217617.1"/>
</dbReference>
<keyword evidence="9" id="KW-0687">Ribonucleoprotein</keyword>
<evidence type="ECO:0000256" key="10">
    <source>
        <dbReference type="ARBA" id="ARBA00041355"/>
    </source>
</evidence>
<organism evidence="13 14">
    <name type="scientific">Cyberlindnera jadinii (strain ATCC 18201 / CBS 1600 / BCRC 20928 / JCM 3617 / NBRC 0987 / NRRL Y-1542)</name>
    <name type="common">Torula yeast</name>
    <name type="synonym">Candida utilis</name>
    <dbReference type="NCBI Taxonomy" id="983966"/>
    <lineage>
        <taxon>Eukaryota</taxon>
        <taxon>Fungi</taxon>
        <taxon>Dikarya</taxon>
        <taxon>Ascomycota</taxon>
        <taxon>Saccharomycotina</taxon>
        <taxon>Saccharomycetes</taxon>
        <taxon>Phaffomycetales</taxon>
        <taxon>Phaffomycetaceae</taxon>
        <taxon>Cyberlindnera</taxon>
    </lineage>
</organism>
<dbReference type="AlphaFoldDB" id="A0A1E4RWV1"/>
<feature type="region of interest" description="Disordered" evidence="11">
    <location>
        <begin position="141"/>
        <end position="161"/>
    </location>
</feature>
<evidence type="ECO:0000256" key="1">
    <source>
        <dbReference type="ARBA" id="ARBA00004123"/>
    </source>
</evidence>
<evidence type="ECO:0000259" key="12">
    <source>
        <dbReference type="PROSITE" id="PS52002"/>
    </source>
</evidence>
<name>A0A1E4RWV1_CYBJN</name>
<dbReference type="GO" id="GO:0005686">
    <property type="term" value="C:U2 snRNP"/>
    <property type="evidence" value="ECO:0007669"/>
    <property type="project" value="TreeGrafter"/>
</dbReference>
<dbReference type="GO" id="GO:0000398">
    <property type="term" value="P:mRNA splicing, via spliceosome"/>
    <property type="evidence" value="ECO:0007669"/>
    <property type="project" value="TreeGrafter"/>
</dbReference>
<dbReference type="EMBL" id="KV453938">
    <property type="protein sequence ID" value="ODV71726.1"/>
    <property type="molecule type" value="Genomic_DNA"/>
</dbReference>
<dbReference type="GO" id="GO:0071004">
    <property type="term" value="C:U2-type prespliceosome"/>
    <property type="evidence" value="ECO:0007669"/>
    <property type="project" value="TreeGrafter"/>
</dbReference>
<keyword evidence="7" id="KW-0508">mRNA splicing</keyword>
<dbReference type="PROSITE" id="PS52002">
    <property type="entry name" value="SM"/>
    <property type="match status" value="1"/>
</dbReference>
<dbReference type="Proteomes" id="UP000094389">
    <property type="component" value="Unassembled WGS sequence"/>
</dbReference>
<evidence type="ECO:0000313" key="14">
    <source>
        <dbReference type="Proteomes" id="UP000094389"/>
    </source>
</evidence>
<dbReference type="GO" id="GO:0071013">
    <property type="term" value="C:catalytic step 2 spliceosome"/>
    <property type="evidence" value="ECO:0007669"/>
    <property type="project" value="TreeGrafter"/>
</dbReference>
<dbReference type="STRING" id="983966.A0A1E4RWV1"/>
<dbReference type="GO" id="GO:0070990">
    <property type="term" value="F:snRNP binding"/>
    <property type="evidence" value="ECO:0007669"/>
    <property type="project" value="TreeGrafter"/>
</dbReference>
<keyword evidence="4" id="KW-0963">Cytoplasm</keyword>
<dbReference type="InterPro" id="IPR010920">
    <property type="entry name" value="LSM_dom_sf"/>
</dbReference>
<evidence type="ECO:0000256" key="2">
    <source>
        <dbReference type="ARBA" id="ARBA00004496"/>
    </source>
</evidence>
<keyword evidence="6" id="KW-0694">RNA-binding</keyword>
<evidence type="ECO:0000256" key="5">
    <source>
        <dbReference type="ARBA" id="ARBA00022664"/>
    </source>
</evidence>
<evidence type="ECO:0000256" key="3">
    <source>
        <dbReference type="ARBA" id="ARBA00009123"/>
    </source>
</evidence>
<dbReference type="GO" id="GO:0003723">
    <property type="term" value="F:RNA binding"/>
    <property type="evidence" value="ECO:0007669"/>
    <property type="project" value="UniProtKB-KW"/>
</dbReference>
<comment type="similarity">
    <text evidence="3">Belongs to the snRNP SmB/SmN family.</text>
</comment>
<dbReference type="CDD" id="cd01717">
    <property type="entry name" value="Sm_B"/>
    <property type="match status" value="1"/>
</dbReference>
<protein>
    <recommendedName>
        <fullName evidence="10">Sm protein B</fullName>
    </recommendedName>
</protein>
<dbReference type="GO" id="GO:0005737">
    <property type="term" value="C:cytoplasm"/>
    <property type="evidence" value="ECO:0007669"/>
    <property type="project" value="UniProtKB-SubCell"/>
</dbReference>
<dbReference type="InterPro" id="IPR047575">
    <property type="entry name" value="Sm"/>
</dbReference>
<dbReference type="GO" id="GO:0005685">
    <property type="term" value="C:U1 snRNP"/>
    <property type="evidence" value="ECO:0007669"/>
    <property type="project" value="TreeGrafter"/>
</dbReference>
<feature type="domain" description="Sm" evidence="12">
    <location>
        <begin position="7"/>
        <end position="104"/>
    </location>
</feature>
<evidence type="ECO:0000313" key="13">
    <source>
        <dbReference type="EMBL" id="ODV71726.1"/>
    </source>
</evidence>
<keyword evidence="5" id="KW-0507">mRNA processing</keyword>
<evidence type="ECO:0000256" key="8">
    <source>
        <dbReference type="ARBA" id="ARBA00023242"/>
    </source>
</evidence>
<dbReference type="Pfam" id="PF01423">
    <property type="entry name" value="LSM"/>
    <property type="match status" value="1"/>
</dbReference>
<dbReference type="GeneID" id="30992013"/>
<dbReference type="InterPro" id="IPR001163">
    <property type="entry name" value="Sm_dom_euk/arc"/>
</dbReference>
<evidence type="ECO:0000256" key="6">
    <source>
        <dbReference type="ARBA" id="ARBA00022884"/>
    </source>
</evidence>
<evidence type="ECO:0000256" key="7">
    <source>
        <dbReference type="ARBA" id="ARBA00023187"/>
    </source>
</evidence>
<dbReference type="PANTHER" id="PTHR10701:SF0">
    <property type="entry name" value="SMALL NUCLEAR RIBONUCLEOPROTEIN-ASSOCIATED PROTEIN B"/>
    <property type="match status" value="1"/>
</dbReference>
<dbReference type="InterPro" id="IPR050914">
    <property type="entry name" value="snRNP_SmB/NAA38-like"/>
</dbReference>
<proteinExistence type="inferred from homology"/>
<evidence type="ECO:0000256" key="11">
    <source>
        <dbReference type="SAM" id="MobiDB-lite"/>
    </source>
</evidence>
<sequence>MAPIGASKKARLRDIIHYRVKVITTDSRQIIGELLAFDKHYNLVLADAAEFRLTKKSMLSLKDRARDKSSEKPESELIQEQRRKLGLIILRGETVISVTIEAPPVNQGSKLKQMKTGSGVIKPLKGTHSIGGVAKVSGPIRTTGGFTGAPKGFNPPPGFKK</sequence>
<dbReference type="Gene3D" id="2.30.30.100">
    <property type="match status" value="1"/>
</dbReference>
<feature type="non-terminal residue" evidence="13">
    <location>
        <position position="1"/>
    </location>
</feature>
<dbReference type="SMART" id="SM00651">
    <property type="entry name" value="Sm"/>
    <property type="match status" value="1"/>
</dbReference>
<keyword evidence="8" id="KW-0539">Nucleus</keyword>
<dbReference type="PANTHER" id="PTHR10701">
    <property type="entry name" value="SMALL NUCLEAR RIBONUCLEOPROTEIN-ASSOCIATED PROTEIN B AND N"/>
    <property type="match status" value="1"/>
</dbReference>
<dbReference type="SUPFAM" id="SSF50182">
    <property type="entry name" value="Sm-like ribonucleoproteins"/>
    <property type="match status" value="1"/>
</dbReference>
<evidence type="ECO:0000256" key="4">
    <source>
        <dbReference type="ARBA" id="ARBA00022490"/>
    </source>
</evidence>
<reference evidence="13 14" key="1">
    <citation type="journal article" date="2016" name="Proc. Natl. Acad. Sci. U.S.A.">
        <title>Comparative genomics of biotechnologically important yeasts.</title>
        <authorList>
            <person name="Riley R."/>
            <person name="Haridas S."/>
            <person name="Wolfe K.H."/>
            <person name="Lopes M.R."/>
            <person name="Hittinger C.T."/>
            <person name="Goeker M."/>
            <person name="Salamov A.A."/>
            <person name="Wisecaver J.H."/>
            <person name="Long T.M."/>
            <person name="Calvey C.H."/>
            <person name="Aerts A.L."/>
            <person name="Barry K.W."/>
            <person name="Choi C."/>
            <person name="Clum A."/>
            <person name="Coughlan A.Y."/>
            <person name="Deshpande S."/>
            <person name="Douglass A.P."/>
            <person name="Hanson S.J."/>
            <person name="Klenk H.-P."/>
            <person name="LaButti K.M."/>
            <person name="Lapidus A."/>
            <person name="Lindquist E.A."/>
            <person name="Lipzen A.M."/>
            <person name="Meier-Kolthoff J.P."/>
            <person name="Ohm R.A."/>
            <person name="Otillar R.P."/>
            <person name="Pangilinan J.L."/>
            <person name="Peng Y."/>
            <person name="Rokas A."/>
            <person name="Rosa C.A."/>
            <person name="Scheuner C."/>
            <person name="Sibirny A.A."/>
            <person name="Slot J.C."/>
            <person name="Stielow J.B."/>
            <person name="Sun H."/>
            <person name="Kurtzman C.P."/>
            <person name="Blackwell M."/>
            <person name="Grigoriev I.V."/>
            <person name="Jeffries T.W."/>
        </authorList>
    </citation>
    <scope>NUCLEOTIDE SEQUENCE [LARGE SCALE GENOMIC DNA]</scope>
    <source>
        <strain evidence="14">ATCC 18201 / CBS 1600 / BCRC 20928 / JCM 3617 / NBRC 0987 / NRRL Y-1542</strain>
    </source>
</reference>
<dbReference type="GO" id="GO:0046540">
    <property type="term" value="C:U4/U6 x U5 tri-snRNP complex"/>
    <property type="evidence" value="ECO:0007669"/>
    <property type="project" value="TreeGrafter"/>
</dbReference>